<reference evidence="3 4" key="1">
    <citation type="journal article" date="2015" name="Nature">
        <title>rRNA introns, odd ribosomes, and small enigmatic genomes across a large radiation of phyla.</title>
        <authorList>
            <person name="Brown C.T."/>
            <person name="Hug L.A."/>
            <person name="Thomas B.C."/>
            <person name="Sharon I."/>
            <person name="Castelle C.J."/>
            <person name="Singh A."/>
            <person name="Wilkins M.J."/>
            <person name="Williams K.H."/>
            <person name="Banfield J.F."/>
        </authorList>
    </citation>
    <scope>NUCLEOTIDE SEQUENCE [LARGE SCALE GENOMIC DNA]</scope>
</reference>
<feature type="region of interest" description="Disordered" evidence="1">
    <location>
        <begin position="1"/>
        <end position="39"/>
    </location>
</feature>
<protein>
    <recommendedName>
        <fullName evidence="5">PEGA domain-containing protein</fullName>
    </recommendedName>
</protein>
<dbReference type="AlphaFoldDB" id="A0A0G1ZH32"/>
<gene>
    <name evidence="3" type="ORF">VF00_C0001G0167</name>
</gene>
<sequence>MVDEPKNQSQSSKSPQEELDELLRQSQVTRPTSGIKLPETSPNRAANWLVIGIVGLAGLLVVGTGYVLLSGVKFNTAQLVLELNTDQVQLTVDDHSAGTVNSGDVLRVRAGQHTLVATKDGFLDLHERVELARNQQLTVNLALLPIPEIETVVDHPVDFARLNLDGSEIAYFDDGTKTFQAVKLEDGSVATLFRGSFSGVQDVVWSPVGQAALVKLVGRPTLPNTLDNRSVKGRYIPLGTPGGRPDQAPAKFGGVSTWLFDDDRKPAAGWQPILLNDSICQAAFNADGGSIIYLYDTANGEYSLVQAWPDGLEWERLIVEMPRFTDPRFSWGADDRYVLVQDNNKLSLLDMVDKTLSEPFPDYVAGSQLAVSTAGDKVAYLADADGAIKLKIYDLVTSTAKVLDTPAVSGKTSMVWTGTDSVIVALDNQTFELIETDQDVHTTIPFVGASIDLQVQRMEYSLAAKVLMLVTDRGVAMMKV</sequence>
<dbReference type="Proteomes" id="UP000034913">
    <property type="component" value="Unassembled WGS sequence"/>
</dbReference>
<evidence type="ECO:0000256" key="1">
    <source>
        <dbReference type="SAM" id="MobiDB-lite"/>
    </source>
</evidence>
<dbReference type="SUPFAM" id="SSF82171">
    <property type="entry name" value="DPP6 N-terminal domain-like"/>
    <property type="match status" value="1"/>
</dbReference>
<evidence type="ECO:0000256" key="2">
    <source>
        <dbReference type="SAM" id="Phobius"/>
    </source>
</evidence>
<keyword evidence="2" id="KW-0812">Transmembrane</keyword>
<evidence type="ECO:0000313" key="4">
    <source>
        <dbReference type="Proteomes" id="UP000034913"/>
    </source>
</evidence>
<proteinExistence type="predicted"/>
<evidence type="ECO:0000313" key="3">
    <source>
        <dbReference type="EMBL" id="KKW27232.1"/>
    </source>
</evidence>
<organism evidence="3 4">
    <name type="scientific">candidate division Kazan bacterium GW2011_GWB1_52_7</name>
    <dbReference type="NCBI Taxonomy" id="1620414"/>
    <lineage>
        <taxon>Bacteria</taxon>
        <taxon>Bacteria division Kazan-3B-28</taxon>
    </lineage>
</organism>
<keyword evidence="2" id="KW-0472">Membrane</keyword>
<accession>A0A0G1ZH32</accession>
<keyword evidence="2" id="KW-1133">Transmembrane helix</keyword>
<comment type="caution">
    <text evidence="3">The sequence shown here is derived from an EMBL/GenBank/DDBJ whole genome shotgun (WGS) entry which is preliminary data.</text>
</comment>
<name>A0A0G1ZH32_UNCK3</name>
<dbReference type="EMBL" id="LCRB01000001">
    <property type="protein sequence ID" value="KKW27232.1"/>
    <property type="molecule type" value="Genomic_DNA"/>
</dbReference>
<evidence type="ECO:0008006" key="5">
    <source>
        <dbReference type="Google" id="ProtNLM"/>
    </source>
</evidence>
<feature type="transmembrane region" description="Helical" evidence="2">
    <location>
        <begin position="48"/>
        <end position="69"/>
    </location>
</feature>